<dbReference type="GO" id="GO:0006396">
    <property type="term" value="P:RNA processing"/>
    <property type="evidence" value="ECO:0007669"/>
    <property type="project" value="InterPro"/>
</dbReference>
<dbReference type="InterPro" id="IPR036389">
    <property type="entry name" value="RNase_III_sf"/>
</dbReference>
<accession>R9A9Y3</accession>
<dbReference type="KEGG" id="wic:J056_002653"/>
<dbReference type="EMBL" id="KE007246">
    <property type="protein sequence ID" value="EOQ98991.1"/>
    <property type="molecule type" value="Genomic_DNA"/>
</dbReference>
<gene>
    <name evidence="2" type="ORF">J056_002653</name>
</gene>
<feature type="region of interest" description="Disordered" evidence="1">
    <location>
        <begin position="637"/>
        <end position="666"/>
    </location>
</feature>
<feature type="region of interest" description="Disordered" evidence="1">
    <location>
        <begin position="588"/>
        <end position="607"/>
    </location>
</feature>
<feature type="compositionally biased region" description="Basic and acidic residues" evidence="1">
    <location>
        <begin position="588"/>
        <end position="604"/>
    </location>
</feature>
<evidence type="ECO:0000256" key="1">
    <source>
        <dbReference type="SAM" id="MobiDB-lite"/>
    </source>
</evidence>
<feature type="compositionally biased region" description="Low complexity" evidence="1">
    <location>
        <begin position="708"/>
        <end position="717"/>
    </location>
</feature>
<proteinExistence type="predicted"/>
<dbReference type="InterPro" id="IPR007483">
    <property type="entry name" value="Hamartin"/>
</dbReference>
<dbReference type="Proteomes" id="UP000014064">
    <property type="component" value="Unassembled WGS sequence"/>
</dbReference>
<sequence>MESGKSVRNHKFRCLDTPSLGDSIGRDWGLEKVMRFSTSQENGIFKVRGSTVEALIGAISHEFGQDAAVSQQSIHSHHLISSDLFQLIILSSLTDNDSSVISLISCIYSILLPKFPILLSKYIPTFLAFIGRILVWKRRKNAFIHSEIINEIDKLAVTRTLTLKNKDFIQLTQDSKFTPSPSPLFTFIYGIFPANTLAFLRSPIEYLNSFEFDNPYVQDIDQWLFVDLIKARSLPLLRTHLIHPFFLKHPLNDPHYELTQTSCRWPDTESQAILAQCAVLEINAASIVEYGRRVAEGIIIDGNTHLNQENADLSQLDSQIDQSVIYLPESKALRESIHRARVEKKEDEEGDEREMFGTDDIKRDYTYEQYIKGQLLMRLGQLHRRRLAEARDEDAQQSLYIHLRELSSRLSQAQAALSNARSEATKTHSRHVTWTDELQKKVKYFREEKKNWDAEAVGLRGERSASEEIIRVNLGRLADSGNQIFELENQIREWTPKIEEFGKLQERNKELMNLLADRDDDLFRHDEQRREMQLLLGRFNVLKTMTKAERDARVAAENEARKSRNESDQLRFKNEHLESRLTELLESRNRSQVRETPQVKEVHVHPLQNTDLPEEVLNLRATVERLEGEKREAFLMNQNREEESSDEDVTFVRRDGSKSPPMRSPVAPSINLFPASLSNAWTQSQPNTPYLGGNSVLSGGHQTGASGTNNTNQTNNNTHRRTRHVRSPTLSSAPSVIAGLGLGPQSRDSSGERKASN</sequence>
<evidence type="ECO:0000313" key="2">
    <source>
        <dbReference type="EMBL" id="EOQ98991.1"/>
    </source>
</evidence>
<dbReference type="GeneID" id="20375605"/>
<dbReference type="GO" id="GO:0032007">
    <property type="term" value="P:negative regulation of TOR signaling"/>
    <property type="evidence" value="ECO:0007669"/>
    <property type="project" value="TreeGrafter"/>
</dbReference>
<dbReference type="HOGENOM" id="CLU_368105_0_0_1"/>
<dbReference type="RefSeq" id="XP_009270193.1">
    <property type="nucleotide sequence ID" value="XM_009271918.1"/>
</dbReference>
<dbReference type="eggNOG" id="ENOG502R01W">
    <property type="taxonomic scope" value="Eukaryota"/>
</dbReference>
<organism evidence="2 3">
    <name type="scientific">Wallemia ichthyophaga (strain EXF-994 / CBS 113033)</name>
    <dbReference type="NCBI Taxonomy" id="1299270"/>
    <lineage>
        <taxon>Eukaryota</taxon>
        <taxon>Fungi</taxon>
        <taxon>Dikarya</taxon>
        <taxon>Basidiomycota</taxon>
        <taxon>Wallemiomycotina</taxon>
        <taxon>Wallemiomycetes</taxon>
        <taxon>Wallemiales</taxon>
        <taxon>Wallemiaceae</taxon>
        <taxon>Wallemia</taxon>
    </lineage>
</organism>
<dbReference type="OrthoDB" id="28737at2759"/>
<feature type="region of interest" description="Disordered" evidence="1">
    <location>
        <begin position="552"/>
        <end position="573"/>
    </location>
</feature>
<dbReference type="AlphaFoldDB" id="R9A9Y3"/>
<feature type="region of interest" description="Disordered" evidence="1">
    <location>
        <begin position="684"/>
        <end position="757"/>
    </location>
</feature>
<dbReference type="GO" id="GO:0051726">
    <property type="term" value="P:regulation of cell cycle"/>
    <property type="evidence" value="ECO:0007669"/>
    <property type="project" value="TreeGrafter"/>
</dbReference>
<dbReference type="PANTHER" id="PTHR15154">
    <property type="entry name" value="HAMARTIN"/>
    <property type="match status" value="1"/>
</dbReference>
<evidence type="ECO:0000313" key="3">
    <source>
        <dbReference type="Proteomes" id="UP000014064"/>
    </source>
</evidence>
<dbReference type="GO" id="GO:0004525">
    <property type="term" value="F:ribonuclease III activity"/>
    <property type="evidence" value="ECO:0007669"/>
    <property type="project" value="InterPro"/>
</dbReference>
<protein>
    <submittedName>
        <fullName evidence="2">Tuberous sclerosis 1 protein-like protein</fullName>
    </submittedName>
</protein>
<dbReference type="Gene3D" id="1.10.1520.10">
    <property type="entry name" value="Ribonuclease III domain"/>
    <property type="match status" value="1"/>
</dbReference>
<dbReference type="GO" id="GO:0033596">
    <property type="term" value="C:TSC1-TSC2 complex"/>
    <property type="evidence" value="ECO:0007669"/>
    <property type="project" value="TreeGrafter"/>
</dbReference>
<dbReference type="STRING" id="1299270.R9A9Y3"/>
<dbReference type="OMA" id="RSHAINC"/>
<reference evidence="3" key="1">
    <citation type="journal article" date="2013" name="BMC Genomics">
        <title>Genome and transcriptome sequencing of the halophilic fungus Wallemia ichthyophaga: haloadaptations present and absent.</title>
        <authorList>
            <person name="Zajc J."/>
            <person name="Liu Y."/>
            <person name="Dai W."/>
            <person name="Yang Z."/>
            <person name="Hu J."/>
            <person name="Gostincar C."/>
            <person name="Gunde-Cimerman N."/>
        </authorList>
    </citation>
    <scope>NUCLEOTIDE SEQUENCE [LARGE SCALE GENOMIC DNA]</scope>
    <source>
        <strain evidence="3">EXF-994 / CBS 113033</strain>
    </source>
</reference>
<dbReference type="PANTHER" id="PTHR15154:SF2">
    <property type="entry name" value="HAMARTIN"/>
    <property type="match status" value="1"/>
</dbReference>
<keyword evidence="3" id="KW-1185">Reference proteome</keyword>
<name>R9A9Y3_WALI9</name>